<name>A0A3N5XYI5_9ALTE</name>
<accession>A0A3N5XYI5</accession>
<evidence type="ECO:0000313" key="2">
    <source>
        <dbReference type="Proteomes" id="UP000275281"/>
    </source>
</evidence>
<dbReference type="RefSeq" id="WP_124028712.1">
    <property type="nucleotide sequence ID" value="NZ_JBHRSN010000007.1"/>
</dbReference>
<gene>
    <name evidence="1" type="ORF">DRW07_14885</name>
</gene>
<reference evidence="1 2" key="1">
    <citation type="submission" date="2018-11" db="EMBL/GenBank/DDBJ databases">
        <authorList>
            <person name="Ye M.-Q."/>
            <person name="Du Z.-J."/>
        </authorList>
    </citation>
    <scope>NUCLEOTIDE SEQUENCE [LARGE SCALE GENOMIC DNA]</scope>
    <source>
        <strain evidence="1 2">U0105</strain>
    </source>
</reference>
<dbReference type="Proteomes" id="UP000275281">
    <property type="component" value="Unassembled WGS sequence"/>
</dbReference>
<proteinExistence type="predicted"/>
<evidence type="ECO:0000313" key="1">
    <source>
        <dbReference type="EMBL" id="RPJ66082.1"/>
    </source>
</evidence>
<dbReference type="AlphaFoldDB" id="A0A3N5XYI5"/>
<keyword evidence="2" id="KW-1185">Reference proteome</keyword>
<sequence length="207" mass="23814">MNKKHLLLGTLVFPIFVLLLSASLLGENHRAREIIQTFIEDLAAGNFSSSCIPVKLLPQHEAVTRGLSCEDKNFLFMVSLLSNSDFKQTEDIGFETEVNQYWIPFLTEDYLKVGLSYKLNGNTAKLSNLFVIKREEWSWSVSEIQITDQKLSKTFTHFKNALDLSKYVIEKSGTYELQDSTINLLNLSPLDKMVLKYNLQRIYQHLE</sequence>
<organism evidence="1 2">
    <name type="scientific">Alteromonas sediminis</name>
    <dbReference type="NCBI Taxonomy" id="2259342"/>
    <lineage>
        <taxon>Bacteria</taxon>
        <taxon>Pseudomonadati</taxon>
        <taxon>Pseudomonadota</taxon>
        <taxon>Gammaproteobacteria</taxon>
        <taxon>Alteromonadales</taxon>
        <taxon>Alteromonadaceae</taxon>
        <taxon>Alteromonas/Salinimonas group</taxon>
        <taxon>Alteromonas</taxon>
    </lineage>
</organism>
<dbReference type="EMBL" id="RPOK01000004">
    <property type="protein sequence ID" value="RPJ66082.1"/>
    <property type="molecule type" value="Genomic_DNA"/>
</dbReference>
<protein>
    <submittedName>
        <fullName evidence="1">Uncharacterized protein</fullName>
    </submittedName>
</protein>
<comment type="caution">
    <text evidence="1">The sequence shown here is derived from an EMBL/GenBank/DDBJ whole genome shotgun (WGS) entry which is preliminary data.</text>
</comment>